<proteinExistence type="predicted"/>
<accession>A0ABN8CLF7</accession>
<name>A0ABN8CLF7_9STRA</name>
<sequence length="176" mass="19891">MEGYCFTWTYVVSKSRNPTWRKTSLPSAATVLAANLRKALPFRNFNVSWRCAEHWSQVQKYAPATNVPHISEAQMMQLTRLLQPLAVASIDHHAFFFPIPQASRKNFSGHDDLVPWPSFPGLLQFDLCVSLSGEAKESPDLIAATTTIPLRSLLKQNAFKRIGWRLSGCTRWLSNS</sequence>
<reference evidence="1 2" key="1">
    <citation type="submission" date="2021-11" db="EMBL/GenBank/DDBJ databases">
        <authorList>
            <person name="Islam A."/>
            <person name="Islam S."/>
            <person name="Flora M.S."/>
            <person name="Rahman M."/>
            <person name="Ziaur R.M."/>
            <person name="Epstein J.H."/>
            <person name="Hassan M."/>
            <person name="Klassen M."/>
            <person name="Woodard K."/>
            <person name="Webb A."/>
            <person name="Webby R.J."/>
            <person name="El Zowalaty M.E."/>
        </authorList>
    </citation>
    <scope>NUCLEOTIDE SEQUENCE [LARGE SCALE GENOMIC DNA]</scope>
    <source>
        <strain evidence="1">Pbs1</strain>
    </source>
</reference>
<protein>
    <submittedName>
        <fullName evidence="1">Uncharacterized protein</fullName>
    </submittedName>
</protein>
<evidence type="ECO:0000313" key="2">
    <source>
        <dbReference type="Proteomes" id="UP001158986"/>
    </source>
</evidence>
<keyword evidence="2" id="KW-1185">Reference proteome</keyword>
<organism evidence="1 2">
    <name type="scientific">Peronospora belbahrii</name>
    <dbReference type="NCBI Taxonomy" id="622444"/>
    <lineage>
        <taxon>Eukaryota</taxon>
        <taxon>Sar</taxon>
        <taxon>Stramenopiles</taxon>
        <taxon>Oomycota</taxon>
        <taxon>Peronosporomycetes</taxon>
        <taxon>Peronosporales</taxon>
        <taxon>Peronosporaceae</taxon>
        <taxon>Peronospora</taxon>
    </lineage>
</organism>
<dbReference type="Proteomes" id="UP001158986">
    <property type="component" value="Unassembled WGS sequence"/>
</dbReference>
<gene>
    <name evidence="1" type="ORF">PBS001_LOCUS544</name>
</gene>
<evidence type="ECO:0000313" key="1">
    <source>
        <dbReference type="EMBL" id="CAH0513745.1"/>
    </source>
</evidence>
<comment type="caution">
    <text evidence="1">The sequence shown here is derived from an EMBL/GenBank/DDBJ whole genome shotgun (WGS) entry which is preliminary data.</text>
</comment>
<dbReference type="EMBL" id="CAKLCB010000028">
    <property type="protein sequence ID" value="CAH0513745.1"/>
    <property type="molecule type" value="Genomic_DNA"/>
</dbReference>